<proteinExistence type="predicted"/>
<dbReference type="Proteomes" id="UP001218362">
    <property type="component" value="Chromosome"/>
</dbReference>
<name>A0AAJ6BMT9_9SPHN</name>
<dbReference type="KEGG" id="acob:P0Y56_15455"/>
<dbReference type="EMBL" id="CP119316">
    <property type="protein sequence ID" value="WEK46387.1"/>
    <property type="molecule type" value="Genomic_DNA"/>
</dbReference>
<reference evidence="2" key="1">
    <citation type="submission" date="2023-03" db="EMBL/GenBank/DDBJ databases">
        <title>Andean soil-derived lignocellulolytic bacterial consortium as a source of novel taxa and putative plastic-active enzymes.</title>
        <authorList>
            <person name="Diaz-Garcia L."/>
            <person name="Chuvochina M."/>
            <person name="Feuerriegel G."/>
            <person name="Bunk B."/>
            <person name="Sproer C."/>
            <person name="Streit W.R."/>
            <person name="Rodriguez L.M."/>
            <person name="Overmann J."/>
            <person name="Jimenez D.J."/>
        </authorList>
    </citation>
    <scope>NUCLEOTIDE SEQUENCE</scope>
    <source>
        <strain evidence="2">MAG 26</strain>
    </source>
</reference>
<feature type="chain" id="PRO_5042524461" description="YD repeat-containing protein" evidence="1">
    <location>
        <begin position="24"/>
        <end position="614"/>
    </location>
</feature>
<evidence type="ECO:0000256" key="1">
    <source>
        <dbReference type="SAM" id="SignalP"/>
    </source>
</evidence>
<organism evidence="2 3">
    <name type="scientific">Candidatus Andeanibacterium colombiense</name>
    <dbReference type="NCBI Taxonomy" id="3121345"/>
    <lineage>
        <taxon>Bacteria</taxon>
        <taxon>Pseudomonadati</taxon>
        <taxon>Pseudomonadota</taxon>
        <taxon>Alphaproteobacteria</taxon>
        <taxon>Sphingomonadales</taxon>
        <taxon>Sphingomonadaceae</taxon>
        <taxon>Candidatus Andeanibacterium</taxon>
    </lineage>
</organism>
<evidence type="ECO:0000313" key="3">
    <source>
        <dbReference type="Proteomes" id="UP001218362"/>
    </source>
</evidence>
<sequence length="614" mass="66177">MTYLRRIWFTLVAALLMAVPAHAQEIPDKKEFDLYTSGGVDIFTGQFKLFSKDISVGSGEFPARLDLVRENGQYPFQADQAYVTNNLRLTAYCFPCTALNPNKLTVKAFDGVHSFSGSYVAWGTARTWTSDALDGAQVFDSGGMLEFRSKAGDQIFFAANGDDGTGIGCGGYCRVPVYAVMANGESMVFNYDNQPWTGFSLSRLISVVNSRGYGLQFGYMNPSLTSGDLAQRYLLTSVTAFRSGCVSGVTSCSTGTLASVSYGWTNVGTNIIGDTLYRMTSFTNTQGRVLNYEYAAAGHRMSSAAYADAPTVKLLQNTYAAYSGNGDCEEGKVTQQTDALLQATQYDIGYCSTYPRRKPTTTVTAPDGSVTAYEFTAGFDGATMGSPTTIDRPLSRTLTYTYDTGRLASSTDAEGKTITFVLDDRGNATQTTTTPKTGSTETALVESASFPACDLTNFRYCNKPSYTIDARGSRTDYQYDAAHGLPIVVLSPADANNVRAVVRNTYSSFYPAPGVVAPSGITLVSAYYLTSKDTCLTSTVTGTTVDFTYTCASGSRDRTNFVYTASTSSSRTNHELEGVVDDADSAPVRTCYRYDQVGNQIAETKPRAALSTCS</sequence>
<dbReference type="AlphaFoldDB" id="A0AAJ6BMT9"/>
<keyword evidence="1" id="KW-0732">Signal</keyword>
<protein>
    <recommendedName>
        <fullName evidence="4">YD repeat-containing protein</fullName>
    </recommendedName>
</protein>
<accession>A0AAJ6BMT9</accession>
<gene>
    <name evidence="2" type="ORF">P0Y56_15455</name>
</gene>
<evidence type="ECO:0000313" key="2">
    <source>
        <dbReference type="EMBL" id="WEK46387.1"/>
    </source>
</evidence>
<evidence type="ECO:0008006" key="4">
    <source>
        <dbReference type="Google" id="ProtNLM"/>
    </source>
</evidence>
<feature type="signal peptide" evidence="1">
    <location>
        <begin position="1"/>
        <end position="23"/>
    </location>
</feature>
<dbReference type="Gene3D" id="2.180.10.10">
    <property type="entry name" value="RHS repeat-associated core"/>
    <property type="match status" value="1"/>
</dbReference>